<dbReference type="SUPFAM" id="SSF46689">
    <property type="entry name" value="Homeodomain-like"/>
    <property type="match status" value="2"/>
</dbReference>
<accession>A0A318UP66</accession>
<dbReference type="SUPFAM" id="SSF51215">
    <property type="entry name" value="Regulatory protein AraC"/>
    <property type="match status" value="1"/>
</dbReference>
<dbReference type="InterPro" id="IPR009057">
    <property type="entry name" value="Homeodomain-like_sf"/>
</dbReference>
<dbReference type="Pfam" id="PF02311">
    <property type="entry name" value="AraC_binding"/>
    <property type="match status" value="1"/>
</dbReference>
<dbReference type="Gene3D" id="1.10.10.60">
    <property type="entry name" value="Homeodomain-like"/>
    <property type="match status" value="2"/>
</dbReference>
<dbReference type="GO" id="GO:0003700">
    <property type="term" value="F:DNA-binding transcription factor activity"/>
    <property type="evidence" value="ECO:0007669"/>
    <property type="project" value="InterPro"/>
</dbReference>
<dbReference type="AlphaFoldDB" id="A0A318UP66"/>
<reference evidence="5 6" key="1">
    <citation type="submission" date="2018-06" db="EMBL/GenBank/DDBJ databases">
        <title>Genomic Encyclopedia of Archaeal and Bacterial Type Strains, Phase II (KMG-II): from individual species to whole genera.</title>
        <authorList>
            <person name="Goeker M."/>
        </authorList>
    </citation>
    <scope>NUCLEOTIDE SEQUENCE [LARGE SCALE GENOMIC DNA]</scope>
    <source>
        <strain evidence="5 6">DSM 27372</strain>
    </source>
</reference>
<dbReference type="GO" id="GO:0043565">
    <property type="term" value="F:sequence-specific DNA binding"/>
    <property type="evidence" value="ECO:0007669"/>
    <property type="project" value="InterPro"/>
</dbReference>
<evidence type="ECO:0000256" key="2">
    <source>
        <dbReference type="ARBA" id="ARBA00023125"/>
    </source>
</evidence>
<dbReference type="InterPro" id="IPR018062">
    <property type="entry name" value="HTH_AraC-typ_CS"/>
</dbReference>
<evidence type="ECO:0000313" key="5">
    <source>
        <dbReference type="EMBL" id="PYF77330.1"/>
    </source>
</evidence>
<gene>
    <name evidence="5" type="ORF">B0O44_101811</name>
</gene>
<dbReference type="PROSITE" id="PS00041">
    <property type="entry name" value="HTH_ARAC_FAMILY_1"/>
    <property type="match status" value="1"/>
</dbReference>
<name>A0A318UP66_9SPHI</name>
<proteinExistence type="predicted"/>
<keyword evidence="3" id="KW-0804">Transcription</keyword>
<organism evidence="5 6">
    <name type="scientific">Pedobacter nutrimenti</name>
    <dbReference type="NCBI Taxonomy" id="1241337"/>
    <lineage>
        <taxon>Bacteria</taxon>
        <taxon>Pseudomonadati</taxon>
        <taxon>Bacteroidota</taxon>
        <taxon>Sphingobacteriia</taxon>
        <taxon>Sphingobacteriales</taxon>
        <taxon>Sphingobacteriaceae</taxon>
        <taxon>Pedobacter</taxon>
    </lineage>
</organism>
<keyword evidence="2 5" id="KW-0238">DNA-binding</keyword>
<evidence type="ECO:0000256" key="3">
    <source>
        <dbReference type="ARBA" id="ARBA00023163"/>
    </source>
</evidence>
<dbReference type="PANTHER" id="PTHR43280">
    <property type="entry name" value="ARAC-FAMILY TRANSCRIPTIONAL REGULATOR"/>
    <property type="match status" value="1"/>
</dbReference>
<feature type="domain" description="HTH araC/xylS-type" evidence="4">
    <location>
        <begin position="190"/>
        <end position="288"/>
    </location>
</feature>
<comment type="caution">
    <text evidence="5">The sequence shown here is derived from an EMBL/GenBank/DDBJ whole genome shotgun (WGS) entry which is preliminary data.</text>
</comment>
<dbReference type="PROSITE" id="PS01124">
    <property type="entry name" value="HTH_ARAC_FAMILY_2"/>
    <property type="match status" value="1"/>
</dbReference>
<evidence type="ECO:0000259" key="4">
    <source>
        <dbReference type="PROSITE" id="PS01124"/>
    </source>
</evidence>
<evidence type="ECO:0000313" key="6">
    <source>
        <dbReference type="Proteomes" id="UP000248198"/>
    </source>
</evidence>
<dbReference type="InterPro" id="IPR018060">
    <property type="entry name" value="HTH_AraC"/>
</dbReference>
<evidence type="ECO:0000256" key="1">
    <source>
        <dbReference type="ARBA" id="ARBA00023015"/>
    </source>
</evidence>
<dbReference type="Pfam" id="PF12833">
    <property type="entry name" value="HTH_18"/>
    <property type="match status" value="1"/>
</dbReference>
<dbReference type="EMBL" id="QKLU01000001">
    <property type="protein sequence ID" value="PYF77330.1"/>
    <property type="molecule type" value="Genomic_DNA"/>
</dbReference>
<dbReference type="InterPro" id="IPR003313">
    <property type="entry name" value="AraC-bd"/>
</dbReference>
<protein>
    <submittedName>
        <fullName evidence="5">AraC-like DNA-binding protein</fullName>
    </submittedName>
</protein>
<dbReference type="InterPro" id="IPR037923">
    <property type="entry name" value="HTH-like"/>
</dbReference>
<dbReference type="RefSeq" id="WP_170123262.1">
    <property type="nucleotide sequence ID" value="NZ_QKLU01000001.1"/>
</dbReference>
<dbReference type="Proteomes" id="UP000248198">
    <property type="component" value="Unassembled WGS sequence"/>
</dbReference>
<sequence length="299" mass="34763">MKCRVILGNNNQVLSEKTCEAHHQHLCGTYTINVVLRGKAEYRVGNRLFNLTAGNLLFINSKSSYSYKIDSIEAVHILSLSFEEDFVVRFHEMMGGKHTALLEGRSNFGEDTRPVFLESIHLMQGEMQKSLFRLNAHIKTCDYNHNLIEEHVEECLLAYYKLYRREITDRAGYLQFSNVSTRTEILKRLMIAKDYILSNYNLQISLQNIADVACLSVNHLLRTFKQAFQLSPHQFVTEARLQQAKYLLTNTDYPVKEITSIIGFDCPSSFVRLFRTRYSFTPGCFREEYHSDKMEIFAH</sequence>
<keyword evidence="1" id="KW-0805">Transcription regulation</keyword>
<dbReference type="SMART" id="SM00342">
    <property type="entry name" value="HTH_ARAC"/>
    <property type="match status" value="1"/>
</dbReference>
<keyword evidence="6" id="KW-1185">Reference proteome</keyword>
<dbReference type="PANTHER" id="PTHR43280:SF2">
    <property type="entry name" value="HTH-TYPE TRANSCRIPTIONAL REGULATOR EXSA"/>
    <property type="match status" value="1"/>
</dbReference>